<protein>
    <recommendedName>
        <fullName evidence="3">DUF4926 domain-containing protein</fullName>
    </recommendedName>
</protein>
<evidence type="ECO:0000313" key="1">
    <source>
        <dbReference type="EMBL" id="SDF62433.1"/>
    </source>
</evidence>
<dbReference type="AlphaFoldDB" id="A0A1G7ML29"/>
<reference evidence="1 2" key="1">
    <citation type="submission" date="2016-10" db="EMBL/GenBank/DDBJ databases">
        <authorList>
            <person name="de Groot N.N."/>
        </authorList>
    </citation>
    <scope>NUCLEOTIDE SEQUENCE [LARGE SCALE GENOMIC DNA]</scope>
    <source>
        <strain evidence="1 2">R5</strain>
    </source>
</reference>
<organism evidence="1 2">
    <name type="scientific">Bradyrhizobium brasilense</name>
    <dbReference type="NCBI Taxonomy" id="1419277"/>
    <lineage>
        <taxon>Bacteria</taxon>
        <taxon>Pseudomonadati</taxon>
        <taxon>Pseudomonadota</taxon>
        <taxon>Alphaproteobacteria</taxon>
        <taxon>Hyphomicrobiales</taxon>
        <taxon>Nitrobacteraceae</taxon>
        <taxon>Bradyrhizobium</taxon>
    </lineage>
</organism>
<name>A0A1G7ML29_9BRAD</name>
<proteinExistence type="predicted"/>
<evidence type="ECO:0000313" key="2">
    <source>
        <dbReference type="Proteomes" id="UP000199245"/>
    </source>
</evidence>
<sequence>MIDVMAIKVGTRLKLEAGVVAEVVENMDDGQWLQVRYLECPARPADVGTVELCHAQDVIKVLSE</sequence>
<evidence type="ECO:0008006" key="3">
    <source>
        <dbReference type="Google" id="ProtNLM"/>
    </source>
</evidence>
<gene>
    <name evidence="1" type="ORF">SAMN05216337_106438</name>
</gene>
<dbReference type="EMBL" id="FMZW01000064">
    <property type="protein sequence ID" value="SDF62433.1"/>
    <property type="molecule type" value="Genomic_DNA"/>
</dbReference>
<accession>A0A1G7ML29</accession>
<dbReference type="Proteomes" id="UP000199245">
    <property type="component" value="Unassembled WGS sequence"/>
</dbReference>